<dbReference type="GO" id="GO:0005770">
    <property type="term" value="C:late endosome"/>
    <property type="evidence" value="ECO:0007669"/>
    <property type="project" value="TreeGrafter"/>
</dbReference>
<dbReference type="STRING" id="4955.A0A1G4MCD7"/>
<protein>
    <submittedName>
        <fullName evidence="3">LAFE_0E00540g1_1</fullName>
    </submittedName>
</protein>
<dbReference type="OrthoDB" id="7464126at2759"/>
<accession>A0A1G4MCD7</accession>
<dbReference type="GO" id="GO:0097422">
    <property type="term" value="C:tubular endosome"/>
    <property type="evidence" value="ECO:0007669"/>
    <property type="project" value="TreeGrafter"/>
</dbReference>
<dbReference type="InterPro" id="IPR036770">
    <property type="entry name" value="Ankyrin_rpt-contain_sf"/>
</dbReference>
<dbReference type="InterPro" id="IPR003123">
    <property type="entry name" value="VPS9"/>
</dbReference>
<dbReference type="SUPFAM" id="SSF109993">
    <property type="entry name" value="VPS9 domain"/>
    <property type="match status" value="1"/>
</dbReference>
<organism evidence="3 4">
    <name type="scientific">Lachancea fermentati</name>
    <name type="common">Zygosaccharomyces fermentati</name>
    <dbReference type="NCBI Taxonomy" id="4955"/>
    <lineage>
        <taxon>Eukaryota</taxon>
        <taxon>Fungi</taxon>
        <taxon>Dikarya</taxon>
        <taxon>Ascomycota</taxon>
        <taxon>Saccharomycotina</taxon>
        <taxon>Saccharomycetes</taxon>
        <taxon>Saccharomycetales</taxon>
        <taxon>Saccharomycetaceae</taxon>
        <taxon>Lachancea</taxon>
    </lineage>
</organism>
<evidence type="ECO:0000256" key="1">
    <source>
        <dbReference type="ARBA" id="ARBA00007428"/>
    </source>
</evidence>
<dbReference type="PANTHER" id="PTHR24170">
    <property type="entry name" value="ANKYRIN REPEAT DOMAIN-CONTAINING PROTEIN 27"/>
    <property type="match status" value="1"/>
</dbReference>
<dbReference type="InterPro" id="IPR051248">
    <property type="entry name" value="UPF0507/Ank_repeat_27"/>
</dbReference>
<dbReference type="AlphaFoldDB" id="A0A1G4MCD7"/>
<dbReference type="Gene3D" id="1.25.40.20">
    <property type="entry name" value="Ankyrin repeat-containing domain"/>
    <property type="match status" value="2"/>
</dbReference>
<gene>
    <name evidence="3" type="ORF">LAFE_0E00540G</name>
</gene>
<sequence>MPYYLPVLLNPLINAVFNCPTPGTSSLKKVFVKLKNRRFILVVPRTNILLEYEDLETGSTLQELSYTYDFVASHIIFPEIEEGLSENEFRTLSGKTVLIRPQNGAIFTADGFDRRRRFHITDFELFPNFNDYLTGAIHFPLLFVDLPLVGNVVKREDWESFAVKQIDNVTAPGSTKDQLSRERTTFEQVLRIHPTLGNSFNDLFKNQRSIITSSSKDLQTLSRLFEKFCVDACELLSSESQFDHFTNKFKLVHEYVEVNLYDDFWSQLTMLNQGKEIESICDYQILKYISISQVSTFLYPHDRQKFDLHYVTSAEKNIEAATGCFKKLATSSTHSEKSEIIIETLQTLTKTIHGRKGDIAIDADTLMSMMILVVCRSQLKNLKSHLAYLQKFSENQTAVTFGILAYGLSTLEAVLYYFDDQSKLKSLEKHCLENKVFWEKISLKSSDLNNLTHSTTYMNLLGIRTADGRSSLSICIQRNNIDMFRNLLLKCESEFPLEDLLNDETTDRNTLLMELLQAGEEQVAEIFVEILLSSCTNHEVLSYLNRTNKVGRSAAHYLMHAHKLLYKVGHLFNWDLKDINGHTPLFAIFRSYDQTDYDKMVSWAYWAATQWYESRGSHLQLRKHMDSKGNTLLHIIKSNLDILLTNDSINVNAVNRKGLTPLMMYARYNRLRNIQSLVKDKRLIIDKLQKPLFLTCFDYVKNPIVLEELGREMCDASTFTTVSAHSIKFECDDWFLWMTAKSPTHDPRHKTLKHSLKALQSFLMLFLKTNPMTFLPVELIINELKSLSKFRIMNISRLETNHFLHNITFFLSTINEDPQFKDVIALPEPEFLEWIKRGLKKEGGQLNERIEPEEIHSVQSFLRFNLSELNTIKTSVVILGKLAAFRSLKSADVNESYRMLLKKGTSCYSRDISESFRVPQNLKFVVESYPFESLARHLQFFEQCTTNLIEKIHSIVEIKIPKWWQLYGELIDLRNEYKKNFPHSVKPHANNGGIFGSYIETKRFKLEETLTAKTKACVKRLALINNSIKEDNEMIAVEVSKYLSFKARFWKSGIINDFSARTIKVINEQLECMKEAVSFYHDQTRQ</sequence>
<dbReference type="EMBL" id="LT598488">
    <property type="protein sequence ID" value="SCW01479.1"/>
    <property type="molecule type" value="Genomic_DNA"/>
</dbReference>
<keyword evidence="4" id="KW-1185">Reference proteome</keyword>
<dbReference type="Pfam" id="PF02204">
    <property type="entry name" value="VPS9"/>
    <property type="match status" value="1"/>
</dbReference>
<evidence type="ECO:0000313" key="3">
    <source>
        <dbReference type="EMBL" id="SCW01479.1"/>
    </source>
</evidence>
<dbReference type="SUPFAM" id="SSF48403">
    <property type="entry name" value="Ankyrin repeat"/>
    <property type="match status" value="1"/>
</dbReference>
<dbReference type="GO" id="GO:0045022">
    <property type="term" value="P:early endosome to late endosome transport"/>
    <property type="evidence" value="ECO:0007669"/>
    <property type="project" value="TreeGrafter"/>
</dbReference>
<dbReference type="GO" id="GO:0005769">
    <property type="term" value="C:early endosome"/>
    <property type="evidence" value="ECO:0007669"/>
    <property type="project" value="TreeGrafter"/>
</dbReference>
<feature type="domain" description="VPS9" evidence="2">
    <location>
        <begin position="279"/>
        <end position="427"/>
    </location>
</feature>
<evidence type="ECO:0000313" key="4">
    <source>
        <dbReference type="Proteomes" id="UP000190831"/>
    </source>
</evidence>
<dbReference type="PROSITE" id="PS51205">
    <property type="entry name" value="VPS9"/>
    <property type="match status" value="1"/>
</dbReference>
<dbReference type="InterPro" id="IPR037191">
    <property type="entry name" value="VPS9_dom_sf"/>
</dbReference>
<dbReference type="OMA" id="LNCIFNN"/>
<dbReference type="GO" id="GO:0030133">
    <property type="term" value="C:transport vesicle"/>
    <property type="evidence" value="ECO:0007669"/>
    <property type="project" value="TreeGrafter"/>
</dbReference>
<name>A0A1G4MCD7_LACFM</name>
<reference evidence="4" key="1">
    <citation type="submission" date="2016-03" db="EMBL/GenBank/DDBJ databases">
        <authorList>
            <person name="Devillers H."/>
        </authorList>
    </citation>
    <scope>NUCLEOTIDE SEQUENCE [LARGE SCALE GENOMIC DNA]</scope>
</reference>
<dbReference type="GO" id="GO:0005085">
    <property type="term" value="F:guanyl-nucleotide exchange factor activity"/>
    <property type="evidence" value="ECO:0007669"/>
    <property type="project" value="TreeGrafter"/>
</dbReference>
<dbReference type="GO" id="GO:0000149">
    <property type="term" value="F:SNARE binding"/>
    <property type="evidence" value="ECO:0007669"/>
    <property type="project" value="TreeGrafter"/>
</dbReference>
<comment type="similarity">
    <text evidence="1">Belongs to the UPF0507 family.</text>
</comment>
<proteinExistence type="inferred from homology"/>
<dbReference type="Gene3D" id="1.20.1050.80">
    <property type="entry name" value="VPS9 domain"/>
    <property type="match status" value="1"/>
</dbReference>
<dbReference type="GO" id="GO:0005886">
    <property type="term" value="C:plasma membrane"/>
    <property type="evidence" value="ECO:0007669"/>
    <property type="project" value="TreeGrafter"/>
</dbReference>
<dbReference type="PANTHER" id="PTHR24170:SF1">
    <property type="entry name" value="DOMAIN PROTEIN, PUTATIVE (AFU_ORTHOLOGUE AFUA_1G09870)-RELATED"/>
    <property type="match status" value="1"/>
</dbReference>
<evidence type="ECO:0000259" key="2">
    <source>
        <dbReference type="PROSITE" id="PS51205"/>
    </source>
</evidence>
<dbReference type="Proteomes" id="UP000190831">
    <property type="component" value="Chromosome E"/>
</dbReference>